<accession>A0ABY6CU26</accession>
<gene>
    <name evidence="1" type="ORF">N6H18_08745</name>
</gene>
<organism evidence="1 2">
    <name type="scientific">Reichenbachiella agarivorans</name>
    <dbReference type="NCBI Taxonomy" id="2979464"/>
    <lineage>
        <taxon>Bacteria</taxon>
        <taxon>Pseudomonadati</taxon>
        <taxon>Bacteroidota</taxon>
        <taxon>Cytophagia</taxon>
        <taxon>Cytophagales</taxon>
        <taxon>Reichenbachiellaceae</taxon>
        <taxon>Reichenbachiella</taxon>
    </lineage>
</organism>
<evidence type="ECO:0008006" key="3">
    <source>
        <dbReference type="Google" id="ProtNLM"/>
    </source>
</evidence>
<dbReference type="InterPro" id="IPR046525">
    <property type="entry name" value="DUF6702"/>
</dbReference>
<name>A0ABY6CU26_9BACT</name>
<dbReference type="Pfam" id="PF20420">
    <property type="entry name" value="DUF6702"/>
    <property type="match status" value="1"/>
</dbReference>
<protein>
    <recommendedName>
        <fullName evidence="3">Peptidase E</fullName>
    </recommendedName>
</protein>
<evidence type="ECO:0000313" key="2">
    <source>
        <dbReference type="Proteomes" id="UP001065174"/>
    </source>
</evidence>
<proteinExistence type="predicted"/>
<keyword evidence="2" id="KW-1185">Reference proteome</keyword>
<dbReference type="Proteomes" id="UP001065174">
    <property type="component" value="Chromosome"/>
</dbReference>
<dbReference type="EMBL" id="CP106679">
    <property type="protein sequence ID" value="UXP34029.1"/>
    <property type="molecule type" value="Genomic_DNA"/>
</dbReference>
<dbReference type="RefSeq" id="WP_262311455.1">
    <property type="nucleotide sequence ID" value="NZ_CP106679.1"/>
</dbReference>
<evidence type="ECO:0000313" key="1">
    <source>
        <dbReference type="EMBL" id="UXP34029.1"/>
    </source>
</evidence>
<sequence length="165" mass="19029">MTIYSFVLLINYMSGIMLHDFHVSVINLEHDSQSQSIEISQRIFIDDLEQALMQQDESKSYNIMTTKDFTELNPLIQSYVMKRFKITVNDKAMSLNYLGSKVDGDVLICFIEVPKIKKLKSITVENTVLFDLFPDQVNLVHVKTDEGNKSLKLSAKQVKQQLNYD</sequence>
<reference evidence="1" key="1">
    <citation type="submission" date="2022-09" db="EMBL/GenBank/DDBJ databases">
        <title>Comparative genomics and taxonomic characterization of three novel marine species of genus Reichenbachiella exhibiting antioxidant and polysaccharide degradation activities.</title>
        <authorList>
            <person name="Muhammad N."/>
            <person name="Lee Y.-J."/>
            <person name="Ko J."/>
            <person name="Kim S.-G."/>
        </authorList>
    </citation>
    <scope>NUCLEOTIDE SEQUENCE</scope>
    <source>
        <strain evidence="1">BKB1-1</strain>
    </source>
</reference>